<evidence type="ECO:0000313" key="2">
    <source>
        <dbReference type="Proteomes" id="UP000249432"/>
    </source>
</evidence>
<sequence length="155" mass="16765">MCLNKGKVHDDGGVIDFATGLWIAFDSGRCMSQVPNGQASIGVRSQPNISVTEAVLELVAGEFVDFDTSSINLPSQLVFAGSSGRTYELELAVNSLGPGHAVVPGVGAAFHSRYVIEAAECFRSRLEDANIEFHKPRCPIFQRLQQNPFRKTPKG</sequence>
<evidence type="ECO:0008006" key="3">
    <source>
        <dbReference type="Google" id="ProtNLM"/>
    </source>
</evidence>
<dbReference type="SUPFAM" id="SSF52151">
    <property type="entry name" value="FabD/lysophospholipase-like"/>
    <property type="match status" value="1"/>
</dbReference>
<evidence type="ECO:0000313" key="1">
    <source>
        <dbReference type="EMBL" id="PZR04381.1"/>
    </source>
</evidence>
<dbReference type="AlphaFoldDB" id="A0A2W5V346"/>
<reference evidence="1 2" key="1">
    <citation type="submission" date="2017-08" db="EMBL/GenBank/DDBJ databases">
        <title>Infants hospitalized years apart are colonized by the same room-sourced microbial strains.</title>
        <authorList>
            <person name="Brooks B."/>
            <person name="Olm M.R."/>
            <person name="Firek B.A."/>
            <person name="Baker R."/>
            <person name="Thomas B.C."/>
            <person name="Morowitz M.J."/>
            <person name="Banfield J.F."/>
        </authorList>
    </citation>
    <scope>NUCLEOTIDE SEQUENCE [LARGE SCALE GENOMIC DNA]</scope>
    <source>
        <strain evidence="1">S2_003_000_R1_3</strain>
    </source>
</reference>
<protein>
    <recommendedName>
        <fullName evidence="3">Malonyl-CoA:ACP transacylase (MAT) domain-containing protein</fullName>
    </recommendedName>
</protein>
<accession>A0A2W5V346</accession>
<name>A0A2W5V346_9CORY</name>
<proteinExistence type="predicted"/>
<dbReference type="InterPro" id="IPR001227">
    <property type="entry name" value="Ac_transferase_dom_sf"/>
</dbReference>
<comment type="caution">
    <text evidence="1">The sequence shown here is derived from an EMBL/GenBank/DDBJ whole genome shotgun (WGS) entry which is preliminary data.</text>
</comment>
<gene>
    <name evidence="1" type="ORF">DI525_07140</name>
</gene>
<dbReference type="Proteomes" id="UP000249432">
    <property type="component" value="Unassembled WGS sequence"/>
</dbReference>
<dbReference type="GO" id="GO:0016740">
    <property type="term" value="F:transferase activity"/>
    <property type="evidence" value="ECO:0007669"/>
    <property type="project" value="InterPro"/>
</dbReference>
<dbReference type="EMBL" id="QFRA01000017">
    <property type="protein sequence ID" value="PZR04381.1"/>
    <property type="molecule type" value="Genomic_DNA"/>
</dbReference>
<dbReference type="InterPro" id="IPR016035">
    <property type="entry name" value="Acyl_Trfase/lysoPLipase"/>
</dbReference>
<dbReference type="Gene3D" id="3.40.366.10">
    <property type="entry name" value="Malonyl-Coenzyme A Acyl Carrier Protein, domain 2"/>
    <property type="match status" value="1"/>
</dbReference>
<organism evidence="1 2">
    <name type="scientific">Corynebacterium kroppenstedtii</name>
    <dbReference type="NCBI Taxonomy" id="161879"/>
    <lineage>
        <taxon>Bacteria</taxon>
        <taxon>Bacillati</taxon>
        <taxon>Actinomycetota</taxon>
        <taxon>Actinomycetes</taxon>
        <taxon>Mycobacteriales</taxon>
        <taxon>Corynebacteriaceae</taxon>
        <taxon>Corynebacterium</taxon>
    </lineage>
</organism>